<feature type="region of interest" description="Disordered" evidence="1">
    <location>
        <begin position="691"/>
        <end position="725"/>
    </location>
</feature>
<feature type="compositionally biased region" description="Pro residues" evidence="1">
    <location>
        <begin position="705"/>
        <end position="715"/>
    </location>
</feature>
<feature type="compositionally biased region" description="Polar residues" evidence="1">
    <location>
        <begin position="42"/>
        <end position="78"/>
    </location>
</feature>
<feature type="compositionally biased region" description="Acidic residues" evidence="1">
    <location>
        <begin position="602"/>
        <end position="618"/>
    </location>
</feature>
<protein>
    <submittedName>
        <fullName evidence="2">Uncharacterized protein</fullName>
    </submittedName>
</protein>
<name>A0A8A3PJM3_9HELO</name>
<dbReference type="Proteomes" id="UP000672032">
    <property type="component" value="Chromosome 5"/>
</dbReference>
<feature type="compositionally biased region" description="Basic and acidic residues" evidence="1">
    <location>
        <begin position="231"/>
        <end position="247"/>
    </location>
</feature>
<evidence type="ECO:0000256" key="1">
    <source>
        <dbReference type="SAM" id="MobiDB-lite"/>
    </source>
</evidence>
<feature type="compositionally biased region" description="Polar residues" evidence="1">
    <location>
        <begin position="793"/>
        <end position="826"/>
    </location>
</feature>
<evidence type="ECO:0000313" key="2">
    <source>
        <dbReference type="EMBL" id="QSZ35532.1"/>
    </source>
</evidence>
<feature type="compositionally biased region" description="Polar residues" evidence="1">
    <location>
        <begin position="162"/>
        <end position="179"/>
    </location>
</feature>
<reference evidence="2" key="1">
    <citation type="submission" date="2020-10" db="EMBL/GenBank/DDBJ databases">
        <title>Genome Sequence of Monilinia vaccinii-corymbosi Sheds Light on Mummy Berry Disease Infection of Blueberry and Mating Type.</title>
        <authorList>
            <person name="Yow A.G."/>
            <person name="Zhang Y."/>
            <person name="Bansal K."/>
            <person name="Eacker S.M."/>
            <person name="Sullivan S."/>
            <person name="Liachko I."/>
            <person name="Cubeta M.A."/>
            <person name="Rollins J.A."/>
            <person name="Ashrafi H."/>
        </authorList>
    </citation>
    <scope>NUCLEOTIDE SEQUENCE</scope>
    <source>
        <strain evidence="2">RL-1</strain>
    </source>
</reference>
<dbReference type="AlphaFoldDB" id="A0A8A3PJM3"/>
<feature type="compositionally biased region" description="Polar residues" evidence="1">
    <location>
        <begin position="369"/>
        <end position="378"/>
    </location>
</feature>
<evidence type="ECO:0000313" key="3">
    <source>
        <dbReference type="Proteomes" id="UP000672032"/>
    </source>
</evidence>
<feature type="region of interest" description="Disordered" evidence="1">
    <location>
        <begin position="745"/>
        <end position="900"/>
    </location>
</feature>
<feature type="compositionally biased region" description="Basic and acidic residues" evidence="1">
    <location>
        <begin position="24"/>
        <end position="38"/>
    </location>
</feature>
<feature type="compositionally biased region" description="Acidic residues" evidence="1">
    <location>
        <begin position="692"/>
        <end position="704"/>
    </location>
</feature>
<organism evidence="2 3">
    <name type="scientific">Monilinia vaccinii-corymbosi</name>
    <dbReference type="NCBI Taxonomy" id="61207"/>
    <lineage>
        <taxon>Eukaryota</taxon>
        <taxon>Fungi</taxon>
        <taxon>Dikarya</taxon>
        <taxon>Ascomycota</taxon>
        <taxon>Pezizomycotina</taxon>
        <taxon>Leotiomycetes</taxon>
        <taxon>Helotiales</taxon>
        <taxon>Sclerotiniaceae</taxon>
        <taxon>Monilinia</taxon>
    </lineage>
</organism>
<sequence length="1057" mass="115594">MPSQTQLQRARQQQEARDLLHARREAAAKKAAERKEAAKSGNVINFSSTFRAGTQWRLNTNHNSQMAPDPAKTTTTAEKSGGQAHGSKSNTPLVVPSAVDQAISIPRIKKKAGTSMADKKAAEQAAAAAKAKRAKQEKDEGEISSDDGEVAFKSRQKKSKNISESVRSMGKTPSISSSRADPLEKREMAVARPSGTQSAMKVHTKAPNRRDGIQASQPQKESGTMKLASKRKVEDSDTDSSKEETIKLTKKQKTTAKGGGMNFGNSSSKRKHAEEDEATVPVKKQKTMEHVKKAVAAPAKRTPAVKETHFVRDPNVNLLNFGSIPKKPAQKKAPAAPTKTEVVPQKKVPVKSETVTEKKEVSKKARKTAQPSIESTVARTKPRTVPGTSTSTAPSTRTCNIEPRIFQSPPVLTSVPEKIKSFHQGTSTTSAPPSSLSSSSPTLPPTVPVATASRSSKPSSNLSPSKPAPRKRAYKGKKITKCTSSPKAPARKLPATRKVKDTEIVLTAEEKEMTRDIERILERVLELEQDEVQESKQPEAVVEVNSSLAVDLDPDQDALLKVDMDCFINNLQPEVAAAVQAQQKIFDQSLGKAKESVVDSGNDSDESVEGDDESSVDEDGIKTIKVPLPLAPVATSPPSSIENIELSEQRSVVAVDESLHRDDGSNQNTNVAPQQTRYFGSMPEFKYAYEIGYEEDMSEEDPDPEPTPAPSPAPSIPFEEAGDFDELELDIDAILEAQQAEGELEVIDQEKKKSQSLTLDNSPSSSVDAVTVRERSLSVADSLFGEGLEQEQETPQSPVLASPPSSLDTSFTSLNDSRVSTEQPSSVEDDNTVPDAKTDGPEEAVAGVKSYQGRHEPDGHSNFTPPPRPGLDKDANEDVEISSDDDDSHSESDKESDRIFWDDRDTEELFQDHMVPAELANVVPDAGSINYEKLIAETKSAREEAMRWERKNGSEPEFTFSVDRAEILRRLGYPEKRIVNYMEVHKRYEYITIPSPAAQYNYKTELDGDETSGDESSEEEDCHTIGQRVSILTPREFSWNHDDMITDPNFHPFGPIN</sequence>
<accession>A0A8A3PJM3</accession>
<feature type="compositionally biased region" description="Acidic residues" evidence="1">
    <location>
        <begin position="877"/>
        <end position="888"/>
    </location>
</feature>
<feature type="compositionally biased region" description="Polar residues" evidence="1">
    <location>
        <begin position="755"/>
        <end position="768"/>
    </location>
</feature>
<feature type="region of interest" description="Disordered" evidence="1">
    <location>
        <begin position="24"/>
        <end position="496"/>
    </location>
</feature>
<proteinExistence type="predicted"/>
<gene>
    <name evidence="2" type="ORF">DSL72_008402</name>
</gene>
<dbReference type="OrthoDB" id="3562583at2759"/>
<feature type="compositionally biased region" description="Polar residues" evidence="1">
    <location>
        <begin position="665"/>
        <end position="677"/>
    </location>
</feature>
<feature type="compositionally biased region" description="Polar residues" evidence="1">
    <location>
        <begin position="386"/>
        <end position="399"/>
    </location>
</feature>
<feature type="region of interest" description="Disordered" evidence="1">
    <location>
        <begin position="654"/>
        <end position="677"/>
    </location>
</feature>
<dbReference type="EMBL" id="CP063409">
    <property type="protein sequence ID" value="QSZ35532.1"/>
    <property type="molecule type" value="Genomic_DNA"/>
</dbReference>
<feature type="compositionally biased region" description="Low complexity" evidence="1">
    <location>
        <begin position="426"/>
        <end position="441"/>
    </location>
</feature>
<feature type="compositionally biased region" description="Low complexity" evidence="1">
    <location>
        <begin position="325"/>
        <end position="337"/>
    </location>
</feature>
<feature type="region of interest" description="Disordered" evidence="1">
    <location>
        <begin position="596"/>
        <end position="620"/>
    </location>
</feature>
<feature type="compositionally biased region" description="Basic residues" evidence="1">
    <location>
        <begin position="468"/>
        <end position="480"/>
    </location>
</feature>
<keyword evidence="3" id="KW-1185">Reference proteome</keyword>
<feature type="compositionally biased region" description="Basic and acidic residues" evidence="1">
    <location>
        <begin position="354"/>
        <end position="363"/>
    </location>
</feature>
<feature type="compositionally biased region" description="Acidic residues" evidence="1">
    <location>
        <begin position="139"/>
        <end position="149"/>
    </location>
</feature>
<feature type="compositionally biased region" description="Basic and acidic residues" evidence="1">
    <location>
        <begin position="889"/>
        <end position="900"/>
    </location>
</feature>
<feature type="compositionally biased region" description="Low complexity" evidence="1">
    <location>
        <begin position="448"/>
        <end position="465"/>
    </location>
</feature>